<keyword evidence="1" id="KW-1133">Transmembrane helix</keyword>
<evidence type="ECO:0000256" key="1">
    <source>
        <dbReference type="SAM" id="Phobius"/>
    </source>
</evidence>
<organism evidence="2 3">
    <name type="scientific">Vigna mungo</name>
    <name type="common">Black gram</name>
    <name type="synonym">Phaseolus mungo</name>
    <dbReference type="NCBI Taxonomy" id="3915"/>
    <lineage>
        <taxon>Eukaryota</taxon>
        <taxon>Viridiplantae</taxon>
        <taxon>Streptophyta</taxon>
        <taxon>Embryophyta</taxon>
        <taxon>Tracheophyta</taxon>
        <taxon>Spermatophyta</taxon>
        <taxon>Magnoliopsida</taxon>
        <taxon>eudicotyledons</taxon>
        <taxon>Gunneridae</taxon>
        <taxon>Pentapetalae</taxon>
        <taxon>rosids</taxon>
        <taxon>fabids</taxon>
        <taxon>Fabales</taxon>
        <taxon>Fabaceae</taxon>
        <taxon>Papilionoideae</taxon>
        <taxon>50 kb inversion clade</taxon>
        <taxon>NPAAA clade</taxon>
        <taxon>indigoferoid/millettioid clade</taxon>
        <taxon>Phaseoleae</taxon>
        <taxon>Vigna</taxon>
    </lineage>
</organism>
<feature type="non-terminal residue" evidence="2">
    <location>
        <position position="131"/>
    </location>
</feature>
<proteinExistence type="predicted"/>
<dbReference type="EMBL" id="CP144695">
    <property type="protein sequence ID" value="WVZ07970.1"/>
    <property type="molecule type" value="Genomic_DNA"/>
</dbReference>
<feature type="transmembrane region" description="Helical" evidence="1">
    <location>
        <begin position="49"/>
        <end position="69"/>
    </location>
</feature>
<accession>A0AAQ3NDT8</accession>
<evidence type="ECO:0000313" key="3">
    <source>
        <dbReference type="Proteomes" id="UP001374535"/>
    </source>
</evidence>
<feature type="non-terminal residue" evidence="2">
    <location>
        <position position="1"/>
    </location>
</feature>
<keyword evidence="1" id="KW-0472">Membrane</keyword>
<protein>
    <submittedName>
        <fullName evidence="2">Uncharacterized protein</fullName>
    </submittedName>
</protein>
<reference evidence="2 3" key="1">
    <citation type="journal article" date="2023" name="Life. Sci Alliance">
        <title>Evolutionary insights into 3D genome organization and epigenetic landscape of Vigna mungo.</title>
        <authorList>
            <person name="Junaid A."/>
            <person name="Singh B."/>
            <person name="Bhatia S."/>
        </authorList>
    </citation>
    <scope>NUCLEOTIDE SEQUENCE [LARGE SCALE GENOMIC DNA]</scope>
    <source>
        <strain evidence="2">Urdbean</strain>
    </source>
</reference>
<sequence>KFLPLYAYDVEAPLNHHPKLSFHNRDQYLPNNSHIYSFPLKPNLTPTSNTHLCFILCFFSFSITPYPLIFMQRSNTIHHPPPTFNFFQSFYTTSITQTHYYFFFNLIYTHNINISFFLHLTSKPKPTKVSF</sequence>
<dbReference type="Proteomes" id="UP001374535">
    <property type="component" value="Chromosome 6"/>
</dbReference>
<keyword evidence="3" id="KW-1185">Reference proteome</keyword>
<evidence type="ECO:0000313" key="2">
    <source>
        <dbReference type="EMBL" id="WVZ07970.1"/>
    </source>
</evidence>
<name>A0AAQ3NDT8_VIGMU</name>
<dbReference type="AlphaFoldDB" id="A0AAQ3NDT8"/>
<keyword evidence="1" id="KW-0812">Transmembrane</keyword>
<gene>
    <name evidence="2" type="ORF">V8G54_021316</name>
</gene>